<dbReference type="Proteomes" id="UP001227964">
    <property type="component" value="Unassembled WGS sequence"/>
</dbReference>
<name>A0ABT7I7Y7_9GAMM</name>
<feature type="compositionally biased region" description="Polar residues" evidence="1">
    <location>
        <begin position="82"/>
        <end position="97"/>
    </location>
</feature>
<evidence type="ECO:0000256" key="1">
    <source>
        <dbReference type="SAM" id="MobiDB-lite"/>
    </source>
</evidence>
<evidence type="ECO:0000259" key="2">
    <source>
        <dbReference type="PROSITE" id="PS51781"/>
    </source>
</evidence>
<feature type="region of interest" description="Disordered" evidence="1">
    <location>
        <begin position="80"/>
        <end position="119"/>
    </location>
</feature>
<dbReference type="Gene3D" id="2.30.30.40">
    <property type="entry name" value="SH3 Domains"/>
    <property type="match status" value="1"/>
</dbReference>
<protein>
    <submittedName>
        <fullName evidence="3">SH3 domain-containing protein</fullName>
    </submittedName>
</protein>
<sequence length="264" mass="28131">MKHTLIVAILATASFTMSSCRTMETVSKEDIGTVAGAIGGAWVGHRVGGDNKTLATAVGAAGGALIGRTIGRMLDERDRQRLSASTHETIRTGQPRSWHNPETGVSAKTSVKQTTTQQEQTQVRVLKGKVKEVPPLEFIGEEYSPGGNVNVRGGPGTDYVVVDTLRAGEHINVVGKVKDKPWYMVSRGGVGSGFVYSTLLTSVPEENRTGDANQDPVPESQVQRAAVSATRDCRVVTQEVTLDNGKTTAEEVTACRGPDGWEIV</sequence>
<proteinExistence type="predicted"/>
<keyword evidence="4" id="KW-1185">Reference proteome</keyword>
<organism evidence="3 4">
    <name type="scientific">Marinobacter azerbaijanicus</name>
    <dbReference type="NCBI Taxonomy" id="3050455"/>
    <lineage>
        <taxon>Bacteria</taxon>
        <taxon>Pseudomonadati</taxon>
        <taxon>Pseudomonadota</taxon>
        <taxon>Gammaproteobacteria</taxon>
        <taxon>Pseudomonadales</taxon>
        <taxon>Marinobacteraceae</taxon>
        <taxon>Marinobacter</taxon>
    </lineage>
</organism>
<dbReference type="InterPro" id="IPR003646">
    <property type="entry name" value="SH3-like_bac-type"/>
</dbReference>
<dbReference type="InterPro" id="IPR008816">
    <property type="entry name" value="Gly_zipper_2TM_dom"/>
</dbReference>
<feature type="domain" description="SH3b" evidence="2">
    <location>
        <begin position="139"/>
        <end position="204"/>
    </location>
</feature>
<evidence type="ECO:0000313" key="3">
    <source>
        <dbReference type="EMBL" id="MDL0429808.1"/>
    </source>
</evidence>
<dbReference type="RefSeq" id="WP_285388221.1">
    <property type="nucleotide sequence ID" value="NZ_JASSVS010000001.1"/>
</dbReference>
<dbReference type="SMART" id="SM00287">
    <property type="entry name" value="SH3b"/>
    <property type="match status" value="1"/>
</dbReference>
<gene>
    <name evidence="3" type="ORF">QPM17_01620</name>
</gene>
<dbReference type="EMBL" id="JASSVS010000001">
    <property type="protein sequence ID" value="MDL0429808.1"/>
    <property type="molecule type" value="Genomic_DNA"/>
</dbReference>
<comment type="caution">
    <text evidence="3">The sequence shown here is derived from an EMBL/GenBank/DDBJ whole genome shotgun (WGS) entry which is preliminary data.</text>
</comment>
<dbReference type="Pfam" id="PF08239">
    <property type="entry name" value="SH3_3"/>
    <property type="match status" value="1"/>
</dbReference>
<dbReference type="Pfam" id="PF05433">
    <property type="entry name" value="Rick_17kDa_Anti"/>
    <property type="match status" value="1"/>
</dbReference>
<accession>A0ABT7I7Y7</accession>
<dbReference type="PROSITE" id="PS51781">
    <property type="entry name" value="SH3B"/>
    <property type="match status" value="1"/>
</dbReference>
<reference evidence="3 4" key="1">
    <citation type="submission" date="2023-06" db="EMBL/GenBank/DDBJ databases">
        <title>Marinobacter azerbaijanicus a moderately halophilic, isolated from Urmia Lake in Azerbaijan region of Iran.</title>
        <authorList>
            <person name="Sanchez-Porro C."/>
            <person name="Aghdam E.M."/>
            <person name="Saheb S.M."/>
            <person name="Tarhriz V."/>
            <person name="Kazemi E."/>
            <person name="Ammozegar M.A."/>
            <person name="Ventosa A."/>
            <person name="Hejazi M.S."/>
        </authorList>
    </citation>
    <scope>NUCLEOTIDE SEQUENCE [LARGE SCALE GENOMIC DNA]</scope>
    <source>
        <strain evidence="3 4">TBZ242</strain>
    </source>
</reference>
<evidence type="ECO:0000313" key="4">
    <source>
        <dbReference type="Proteomes" id="UP001227964"/>
    </source>
</evidence>
<dbReference type="PROSITE" id="PS51257">
    <property type="entry name" value="PROKAR_LIPOPROTEIN"/>
    <property type="match status" value="1"/>
</dbReference>